<keyword evidence="2" id="KW-1185">Reference proteome</keyword>
<organism evidence="1 2">
    <name type="scientific">Octopus vulgaris</name>
    <name type="common">Common octopus</name>
    <dbReference type="NCBI Taxonomy" id="6645"/>
    <lineage>
        <taxon>Eukaryota</taxon>
        <taxon>Metazoa</taxon>
        <taxon>Spiralia</taxon>
        <taxon>Lophotrochozoa</taxon>
        <taxon>Mollusca</taxon>
        <taxon>Cephalopoda</taxon>
        <taxon>Coleoidea</taxon>
        <taxon>Octopodiformes</taxon>
        <taxon>Octopoda</taxon>
        <taxon>Incirrata</taxon>
        <taxon>Octopodidae</taxon>
        <taxon>Octopus</taxon>
    </lineage>
</organism>
<dbReference type="EMBL" id="OX597820">
    <property type="protein sequence ID" value="CAI9725177.1"/>
    <property type="molecule type" value="Genomic_DNA"/>
</dbReference>
<name>A0AA36B224_OCTVU</name>
<sequence>MVLLRNHKQQKAHYSASSKSFHYCKTPGHLIADCRKLKAKEEAAEASQSRDRAVPEAAFKGFDLSNVVGSVEIMLDPDEGVSDAVDVYLVMTPVVDSSRVDASSDSSSTPESVTLFRETDAEQTLLKRDAVTISMLTSLGKEVVPFFCIKFTWIVNME</sequence>
<evidence type="ECO:0000313" key="1">
    <source>
        <dbReference type="EMBL" id="CAI9725177.1"/>
    </source>
</evidence>
<gene>
    <name evidence="1" type="ORF">OCTVUL_1B030234</name>
</gene>
<protein>
    <submittedName>
        <fullName evidence="1">Uncharacterized protein</fullName>
    </submittedName>
</protein>
<accession>A0AA36B224</accession>
<reference evidence="1" key="1">
    <citation type="submission" date="2023-08" db="EMBL/GenBank/DDBJ databases">
        <authorList>
            <person name="Alioto T."/>
            <person name="Alioto T."/>
            <person name="Gomez Garrido J."/>
        </authorList>
    </citation>
    <scope>NUCLEOTIDE SEQUENCE</scope>
</reference>
<dbReference type="AlphaFoldDB" id="A0AA36B224"/>
<proteinExistence type="predicted"/>
<evidence type="ECO:0000313" key="2">
    <source>
        <dbReference type="Proteomes" id="UP001162480"/>
    </source>
</evidence>
<dbReference type="Proteomes" id="UP001162480">
    <property type="component" value="Chromosome 7"/>
</dbReference>